<gene>
    <name evidence="3" type="ORF">GLYMA_09G054500</name>
</gene>
<dbReference type="OrthoDB" id="1652385at2759"/>
<dbReference type="STRING" id="3847.K7LBX8"/>
<protein>
    <recommendedName>
        <fullName evidence="2">PGG domain-containing protein</fullName>
    </recommendedName>
</protein>
<keyword evidence="1" id="KW-1133">Transmembrane helix</keyword>
<dbReference type="EMBL" id="CM000842">
    <property type="protein sequence ID" value="KRH37255.1"/>
    <property type="molecule type" value="Genomic_DNA"/>
</dbReference>
<keyword evidence="1" id="KW-0472">Membrane</keyword>
<proteinExistence type="predicted"/>
<name>K7LBX8_SOYBN</name>
<feature type="domain" description="PGG" evidence="2">
    <location>
        <begin position="1"/>
        <end position="106"/>
    </location>
</feature>
<dbReference type="InterPro" id="IPR026961">
    <property type="entry name" value="PGG_dom"/>
</dbReference>
<dbReference type="Gramene" id="KRH37255">
    <property type="protein sequence ID" value="KRH37255"/>
    <property type="gene ID" value="GLYMA_09G054500"/>
</dbReference>
<dbReference type="AlphaFoldDB" id="K7LBX8"/>
<evidence type="ECO:0000313" key="4">
    <source>
        <dbReference type="EnsemblPlants" id="KRH37255"/>
    </source>
</evidence>
<accession>K7LBX8</accession>
<dbReference type="PANTHER" id="PTHR24177">
    <property type="entry name" value="CASKIN"/>
    <property type="match status" value="1"/>
</dbReference>
<reference evidence="3" key="3">
    <citation type="submission" date="2018-07" db="EMBL/GenBank/DDBJ databases">
        <title>WGS assembly of Glycine max.</title>
        <authorList>
            <person name="Schmutz J."/>
            <person name="Cannon S."/>
            <person name="Schlueter J."/>
            <person name="Ma J."/>
            <person name="Mitros T."/>
            <person name="Nelson W."/>
            <person name="Hyten D."/>
            <person name="Song Q."/>
            <person name="Thelen J."/>
            <person name="Cheng J."/>
            <person name="Xu D."/>
            <person name="Hellsten U."/>
            <person name="May G."/>
            <person name="Yu Y."/>
            <person name="Sakurai T."/>
            <person name="Umezawa T."/>
            <person name="Bhattacharyya M."/>
            <person name="Sandhu D."/>
            <person name="Valliyodan B."/>
            <person name="Lindquist E."/>
            <person name="Peto M."/>
            <person name="Grant D."/>
            <person name="Shu S."/>
            <person name="Goodstein D."/>
            <person name="Barry K."/>
            <person name="Futrell-Griggs M."/>
            <person name="Abernathy B."/>
            <person name="Du J."/>
            <person name="Tian Z."/>
            <person name="Zhu L."/>
            <person name="Gill N."/>
            <person name="Joshi T."/>
            <person name="Libault M."/>
            <person name="Sethuraman A."/>
            <person name="Zhang X."/>
            <person name="Shinozaki K."/>
            <person name="Nguyen H."/>
            <person name="Wing R."/>
            <person name="Cregan P."/>
            <person name="Specht J."/>
            <person name="Grimwood J."/>
            <person name="Rokhsar D."/>
            <person name="Stacey G."/>
            <person name="Shoemaker R."/>
            <person name="Jackson S."/>
        </authorList>
    </citation>
    <scope>NUCLEOTIDE SEQUENCE</scope>
    <source>
        <tissue evidence="3">Callus</tissue>
    </source>
</reference>
<feature type="transmembrane region" description="Helical" evidence="1">
    <location>
        <begin position="82"/>
        <end position="109"/>
    </location>
</feature>
<evidence type="ECO:0000313" key="5">
    <source>
        <dbReference type="Proteomes" id="UP000008827"/>
    </source>
</evidence>
<organism evidence="3">
    <name type="scientific">Glycine max</name>
    <name type="common">Soybean</name>
    <name type="synonym">Glycine hispida</name>
    <dbReference type="NCBI Taxonomy" id="3847"/>
    <lineage>
        <taxon>Eukaryota</taxon>
        <taxon>Viridiplantae</taxon>
        <taxon>Streptophyta</taxon>
        <taxon>Embryophyta</taxon>
        <taxon>Tracheophyta</taxon>
        <taxon>Spermatophyta</taxon>
        <taxon>Magnoliopsida</taxon>
        <taxon>eudicotyledons</taxon>
        <taxon>Gunneridae</taxon>
        <taxon>Pentapetalae</taxon>
        <taxon>rosids</taxon>
        <taxon>fabids</taxon>
        <taxon>Fabales</taxon>
        <taxon>Fabaceae</taxon>
        <taxon>Papilionoideae</taxon>
        <taxon>50 kb inversion clade</taxon>
        <taxon>NPAAA clade</taxon>
        <taxon>indigoferoid/millettioid clade</taxon>
        <taxon>Phaseoleae</taxon>
        <taxon>Glycine</taxon>
        <taxon>Glycine subgen. Soja</taxon>
    </lineage>
</organism>
<dbReference type="Proteomes" id="UP000008827">
    <property type="component" value="Chromosome 9"/>
</dbReference>
<feature type="transmembrane region" description="Helical" evidence="1">
    <location>
        <begin position="39"/>
        <end position="70"/>
    </location>
</feature>
<evidence type="ECO:0000313" key="3">
    <source>
        <dbReference type="EMBL" id="KRH37255.1"/>
    </source>
</evidence>
<evidence type="ECO:0000256" key="1">
    <source>
        <dbReference type="SAM" id="Phobius"/>
    </source>
</evidence>
<dbReference type="EnsemblPlants" id="KRH37255">
    <property type="protein sequence ID" value="KRH37255"/>
    <property type="gene ID" value="GLYMA_09G054500"/>
</dbReference>
<dbReference type="GO" id="GO:0016020">
    <property type="term" value="C:membrane"/>
    <property type="evidence" value="ECO:0000318"/>
    <property type="project" value="GO_Central"/>
</dbReference>
<keyword evidence="1" id="KW-0812">Transmembrane</keyword>
<dbReference type="Pfam" id="PF13962">
    <property type="entry name" value="PGG"/>
    <property type="match status" value="1"/>
</dbReference>
<dbReference type="HOGENOM" id="CLU_1716520_0_0_1"/>
<feature type="transmembrane region" description="Helical" evidence="1">
    <location>
        <begin position="115"/>
        <end position="136"/>
    </location>
</feature>
<keyword evidence="5" id="KW-1185">Reference proteome</keyword>
<reference evidence="3 4" key="1">
    <citation type="journal article" date="2010" name="Nature">
        <title>Genome sequence of the palaeopolyploid soybean.</title>
        <authorList>
            <person name="Schmutz J."/>
            <person name="Cannon S.B."/>
            <person name="Schlueter J."/>
            <person name="Ma J."/>
            <person name="Mitros T."/>
            <person name="Nelson W."/>
            <person name="Hyten D.L."/>
            <person name="Song Q."/>
            <person name="Thelen J.J."/>
            <person name="Cheng J."/>
            <person name="Xu D."/>
            <person name="Hellsten U."/>
            <person name="May G.D."/>
            <person name="Yu Y."/>
            <person name="Sakurai T."/>
            <person name="Umezawa T."/>
            <person name="Bhattacharyya M.K."/>
            <person name="Sandhu D."/>
            <person name="Valliyodan B."/>
            <person name="Lindquist E."/>
            <person name="Peto M."/>
            <person name="Grant D."/>
            <person name="Shu S."/>
            <person name="Goodstein D."/>
            <person name="Barry K."/>
            <person name="Futrell-Griggs M."/>
            <person name="Abernathy B."/>
            <person name="Du J."/>
            <person name="Tian Z."/>
            <person name="Zhu L."/>
            <person name="Gill N."/>
            <person name="Joshi T."/>
            <person name="Libault M."/>
            <person name="Sethuraman A."/>
            <person name="Zhang X.-C."/>
            <person name="Shinozaki K."/>
            <person name="Nguyen H.T."/>
            <person name="Wing R.A."/>
            <person name="Cregan P."/>
            <person name="Specht J."/>
            <person name="Grimwood J."/>
            <person name="Rokhsar D."/>
            <person name="Stacey G."/>
            <person name="Shoemaker R.C."/>
            <person name="Jackson S.A."/>
        </authorList>
    </citation>
    <scope>NUCLEOTIDE SEQUENCE [LARGE SCALE GENOMIC DNA]</scope>
    <source>
        <strain evidence="4">cv. Williams 82</strain>
        <tissue evidence="3">Callus</tissue>
    </source>
</reference>
<reference evidence="4" key="2">
    <citation type="submission" date="2018-02" db="UniProtKB">
        <authorList>
            <consortium name="EnsemblPlants"/>
        </authorList>
    </citation>
    <scope>IDENTIFICATION</scope>
    <source>
        <strain evidence="4">Williams 82</strain>
    </source>
</reference>
<dbReference type="PaxDb" id="3847-GLYMA09G06025.1"/>
<dbReference type="eggNOG" id="KOG0504">
    <property type="taxonomic scope" value="Eukaryota"/>
</dbReference>
<evidence type="ECO:0000259" key="2">
    <source>
        <dbReference type="Pfam" id="PF13962"/>
    </source>
</evidence>
<dbReference type="InParanoid" id="K7LBX8"/>
<sequence>MLVSTLITAGVFIATFCPNSSIPSIHKKTQTPNFLHKPAFLAFSLAVTFALISASASILMFLSILISSYAEEECFKLLPKRLLIGMVAQIISITNMMVAFSAAFCMSYSHGSKWVQIFIFVISIVPLFLLFPLCWFDIIRSSYFCMPLFRRRK</sequence>
<dbReference type="PANTHER" id="PTHR24177:SF458">
    <property type="entry name" value="ANKYRIN REPEAT PLANT-LIKE PROTEIN"/>
    <property type="match status" value="1"/>
</dbReference>